<sequence>MTDDSSTVNFQEIQYANKSKNVSFEYIDSREIFQRKKLGLSNSYLLGRLNFGRTITVESIEFFFKGIEQMSHVLKVGKAICNVSGTRILTEKHLIIKFEEPEQIDHYCFKFLLHSNLSSSFHISDKENNASGHVTYTFCVTIHEIAKLFKLKEFVEIYCPLKQILFSDHKRYINVTGTHDVSEMPLLKYSFNVPEYFGLRDNISVPVKVTFTQARIRIVKIQISLKMEPSQILDNKLEQELPLSIQKKLNTSYSEQTVIVANIDDPNDRRDNDTSHQGSISETQDSFLEE</sequence>
<feature type="region of interest" description="Disordered" evidence="1">
    <location>
        <begin position="262"/>
        <end position="290"/>
    </location>
</feature>
<proteinExistence type="predicted"/>
<name>A0ABN7VI89_GIGMA</name>
<reference evidence="2 3" key="1">
    <citation type="submission" date="2021-06" db="EMBL/GenBank/DDBJ databases">
        <authorList>
            <person name="Kallberg Y."/>
            <person name="Tangrot J."/>
            <person name="Rosling A."/>
        </authorList>
    </citation>
    <scope>NUCLEOTIDE SEQUENCE [LARGE SCALE GENOMIC DNA]</scope>
    <source>
        <strain evidence="2 3">120-4 pot B 10/14</strain>
    </source>
</reference>
<comment type="caution">
    <text evidence="2">The sequence shown here is derived from an EMBL/GenBank/DDBJ whole genome shotgun (WGS) entry which is preliminary data.</text>
</comment>
<dbReference type="Proteomes" id="UP000789901">
    <property type="component" value="Unassembled WGS sequence"/>
</dbReference>
<feature type="non-terminal residue" evidence="2">
    <location>
        <position position="290"/>
    </location>
</feature>
<evidence type="ECO:0000313" key="2">
    <source>
        <dbReference type="EMBL" id="CAG8774421.1"/>
    </source>
</evidence>
<dbReference type="EMBL" id="CAJVQB010015408">
    <property type="protein sequence ID" value="CAG8774421.1"/>
    <property type="molecule type" value="Genomic_DNA"/>
</dbReference>
<gene>
    <name evidence="2" type="ORF">GMARGA_LOCUS18901</name>
</gene>
<accession>A0ABN7VI89</accession>
<protein>
    <submittedName>
        <fullName evidence="2">28028_t:CDS:1</fullName>
    </submittedName>
</protein>
<keyword evidence="3" id="KW-1185">Reference proteome</keyword>
<organism evidence="2 3">
    <name type="scientific">Gigaspora margarita</name>
    <dbReference type="NCBI Taxonomy" id="4874"/>
    <lineage>
        <taxon>Eukaryota</taxon>
        <taxon>Fungi</taxon>
        <taxon>Fungi incertae sedis</taxon>
        <taxon>Mucoromycota</taxon>
        <taxon>Glomeromycotina</taxon>
        <taxon>Glomeromycetes</taxon>
        <taxon>Diversisporales</taxon>
        <taxon>Gigasporaceae</taxon>
        <taxon>Gigaspora</taxon>
    </lineage>
</organism>
<evidence type="ECO:0000256" key="1">
    <source>
        <dbReference type="SAM" id="MobiDB-lite"/>
    </source>
</evidence>
<evidence type="ECO:0000313" key="3">
    <source>
        <dbReference type="Proteomes" id="UP000789901"/>
    </source>
</evidence>
<feature type="compositionally biased region" description="Polar residues" evidence="1">
    <location>
        <begin position="275"/>
        <end position="290"/>
    </location>
</feature>